<keyword evidence="3" id="KW-1185">Reference proteome</keyword>
<gene>
    <name evidence="2" type="ORF">PPRIM_AZ9-3.1.T0280182</name>
</gene>
<feature type="coiled-coil region" evidence="1">
    <location>
        <begin position="39"/>
        <end position="75"/>
    </location>
</feature>
<accession>A0A8S1L0E9</accession>
<dbReference type="Proteomes" id="UP000688137">
    <property type="component" value="Unassembled WGS sequence"/>
</dbReference>
<dbReference type="EMBL" id="CAJJDM010000027">
    <property type="protein sequence ID" value="CAD8059002.1"/>
    <property type="molecule type" value="Genomic_DNA"/>
</dbReference>
<evidence type="ECO:0000256" key="1">
    <source>
        <dbReference type="SAM" id="Coils"/>
    </source>
</evidence>
<keyword evidence="1" id="KW-0175">Coiled coil</keyword>
<dbReference type="AlphaFoldDB" id="A0A8S1L0E9"/>
<evidence type="ECO:0000313" key="2">
    <source>
        <dbReference type="EMBL" id="CAD8059002.1"/>
    </source>
</evidence>
<organism evidence="2 3">
    <name type="scientific">Paramecium primaurelia</name>
    <dbReference type="NCBI Taxonomy" id="5886"/>
    <lineage>
        <taxon>Eukaryota</taxon>
        <taxon>Sar</taxon>
        <taxon>Alveolata</taxon>
        <taxon>Ciliophora</taxon>
        <taxon>Intramacronucleata</taxon>
        <taxon>Oligohymenophorea</taxon>
        <taxon>Peniculida</taxon>
        <taxon>Parameciidae</taxon>
        <taxon>Paramecium</taxon>
    </lineage>
</organism>
<sequence>MIKENDRYNEDSKQSIQNYKDSTEYEMIIIDYLKIVLQIQNQNRKLTNLKCQSKNKKAKSNNQILKSKMIELFRELINEAQNNKRNIYLKEINRIKKSTYQILQKFVKHQIYDENDENHNNYESNIENIIEEFILSQKCQINQISKQIEQILKQQNIVIQNNEYNTLEQYLKDVVIQIKHKYECDLDYYQTNIYKEELKRLQLAFNLFINDSVLMINNQLNQKHSFCKLQKSISIFYRILRIIKIIIQKLKLC</sequence>
<protein>
    <submittedName>
        <fullName evidence="2">Uncharacterized protein</fullName>
    </submittedName>
</protein>
<proteinExistence type="predicted"/>
<evidence type="ECO:0000313" key="3">
    <source>
        <dbReference type="Proteomes" id="UP000688137"/>
    </source>
</evidence>
<name>A0A8S1L0E9_PARPR</name>
<reference evidence="2" key="1">
    <citation type="submission" date="2021-01" db="EMBL/GenBank/DDBJ databases">
        <authorList>
            <consortium name="Genoscope - CEA"/>
            <person name="William W."/>
        </authorList>
    </citation>
    <scope>NUCLEOTIDE SEQUENCE</scope>
</reference>
<comment type="caution">
    <text evidence="2">The sequence shown here is derived from an EMBL/GenBank/DDBJ whole genome shotgun (WGS) entry which is preliminary data.</text>
</comment>